<dbReference type="Proteomes" id="UP000069705">
    <property type="component" value="Unassembled WGS sequence"/>
</dbReference>
<dbReference type="PANTHER" id="PTHR22683:SF41">
    <property type="entry name" value="DNA TRANSLOCASE FTSK"/>
    <property type="match status" value="1"/>
</dbReference>
<dbReference type="EMBL" id="BCSZ01000035">
    <property type="protein sequence ID" value="GAT03667.1"/>
    <property type="molecule type" value="Genomic_DNA"/>
</dbReference>
<dbReference type="InterPro" id="IPR027417">
    <property type="entry name" value="P-loop_NTPase"/>
</dbReference>
<evidence type="ECO:0000256" key="3">
    <source>
        <dbReference type="PROSITE-ProRule" id="PRU00289"/>
    </source>
</evidence>
<evidence type="ECO:0000313" key="7">
    <source>
        <dbReference type="Proteomes" id="UP000069705"/>
    </source>
</evidence>
<feature type="domain" description="FtsK" evidence="5">
    <location>
        <begin position="328"/>
        <end position="520"/>
    </location>
</feature>
<proteinExistence type="predicted"/>
<feature type="binding site" evidence="3">
    <location>
        <begin position="346"/>
        <end position="353"/>
    </location>
    <ligand>
        <name>ATP</name>
        <dbReference type="ChEBI" id="CHEBI:30616"/>
    </ligand>
</feature>
<feature type="compositionally biased region" description="Basic and acidic residues" evidence="4">
    <location>
        <begin position="22"/>
        <end position="35"/>
    </location>
</feature>
<keyword evidence="1 3" id="KW-0547">Nucleotide-binding</keyword>
<keyword evidence="2 3" id="KW-0067">ATP-binding</keyword>
<dbReference type="GeneID" id="98799264"/>
<accession>A0A100WSU6</accession>
<evidence type="ECO:0000256" key="2">
    <source>
        <dbReference type="ARBA" id="ARBA00022840"/>
    </source>
</evidence>
<dbReference type="GO" id="GO:0005524">
    <property type="term" value="F:ATP binding"/>
    <property type="evidence" value="ECO:0007669"/>
    <property type="project" value="UniProtKB-UniRule"/>
</dbReference>
<evidence type="ECO:0000313" key="6">
    <source>
        <dbReference type="EMBL" id="GAT03667.1"/>
    </source>
</evidence>
<dbReference type="InterPro" id="IPR002543">
    <property type="entry name" value="FtsK_dom"/>
</dbReference>
<dbReference type="RefSeq" id="WP_055118526.1">
    <property type="nucleotide sequence ID" value="NZ_BCSZ01000035.1"/>
</dbReference>
<evidence type="ECO:0000259" key="5">
    <source>
        <dbReference type="PROSITE" id="PS50901"/>
    </source>
</evidence>
<protein>
    <recommendedName>
        <fullName evidence="5">FtsK domain-containing protein</fullName>
    </recommendedName>
</protein>
<dbReference type="AlphaFoldDB" id="A0A100WSU6"/>
<gene>
    <name evidence="6" type="ORF">RMCFA_3779</name>
</gene>
<sequence>MTGFDELFADEAPTRSAKPRVKKDAPPLRVVKTESEATADPTAPRATRADRDPEVIAAADRYVALLPEIRAARPQAPIHDDQPETLTGEDWVIDAWKRALFSGEAGAFGLDGRFTAAVYPRADTIYVEVTVPTELAGLGRGPVADAMLAEAHRRQNLGEYTAEPGADKQKLFLIREGAIDTSHGWNSYPKTRAFYRSATTGGIYHQELFDLVGLAGRDPKTKQVRYPQRQFGSDARGGTVTLTLPPGVLPRDVVAAEPALRAALAMPELTVSAGDGLHPVIHLNSKPLVREFPKRNPITADRLWLPKTEAERYACSDEVRLFLGVTEDGTVIAPRLKERSHAAVYGMTNSGKSAALSTVARGLAAQGCEVWLGDSKGDIPLDLLYRENVPGITHLSAVTPALMHATVHKARELYRFRAAVARELASRGVRDIRFPRVVVILDELGEFLNTALSDGADPVAQEQAKVTVNWLGEIGAKARAYGVHLIVAGQHVFSAALPAKLKEHLSVRVVFGKASSTHIQRLYEETDRESAKAAREGILPGLKGRGIVLADEGEVVQFQAFFNDDADSATFAKATAGTPRLLRWAHKFPIGDDVRGAHGEWQNWGGWEGSTKYPMDGTVEDIGMVALDCRDPVTGEIAVDPAAAPWDMTSDQYNPGSPPRSAAFTNVN</sequence>
<name>A0A100WSU6_MYCFO</name>
<reference evidence="7" key="2">
    <citation type="submission" date="2016-02" db="EMBL/GenBank/DDBJ databases">
        <title>Draft genome sequence of five rapidly growing Mycobacterium species.</title>
        <authorList>
            <person name="Katahira K."/>
            <person name="Gotou Y."/>
            <person name="Iida K."/>
            <person name="Ogura Y."/>
            <person name="Hayashi T."/>
        </authorList>
    </citation>
    <scope>NUCLEOTIDE SEQUENCE [LARGE SCALE GENOMIC DNA]</scope>
    <source>
        <strain evidence="7">JCM6368</strain>
    </source>
</reference>
<feature type="region of interest" description="Disordered" evidence="4">
    <location>
        <begin position="1"/>
        <end position="52"/>
    </location>
</feature>
<dbReference type="PANTHER" id="PTHR22683">
    <property type="entry name" value="SPORULATION PROTEIN RELATED"/>
    <property type="match status" value="1"/>
</dbReference>
<dbReference type="GO" id="GO:0003677">
    <property type="term" value="F:DNA binding"/>
    <property type="evidence" value="ECO:0007669"/>
    <property type="project" value="InterPro"/>
</dbReference>
<dbReference type="PROSITE" id="PS50901">
    <property type="entry name" value="FTSK"/>
    <property type="match status" value="1"/>
</dbReference>
<organism evidence="6 7">
    <name type="scientific">Mycolicibacterium fortuitum subsp. acetamidolyticum</name>
    <dbReference type="NCBI Taxonomy" id="144550"/>
    <lineage>
        <taxon>Bacteria</taxon>
        <taxon>Bacillati</taxon>
        <taxon>Actinomycetota</taxon>
        <taxon>Actinomycetes</taxon>
        <taxon>Mycobacteriales</taxon>
        <taxon>Mycobacteriaceae</taxon>
        <taxon>Mycolicibacterium</taxon>
    </lineage>
</organism>
<evidence type="ECO:0000256" key="1">
    <source>
        <dbReference type="ARBA" id="ARBA00022741"/>
    </source>
</evidence>
<dbReference type="Gene3D" id="3.40.50.300">
    <property type="entry name" value="P-loop containing nucleotide triphosphate hydrolases"/>
    <property type="match status" value="1"/>
</dbReference>
<feature type="region of interest" description="Disordered" evidence="4">
    <location>
        <begin position="646"/>
        <end position="668"/>
    </location>
</feature>
<dbReference type="SUPFAM" id="SSF52540">
    <property type="entry name" value="P-loop containing nucleoside triphosphate hydrolases"/>
    <property type="match status" value="1"/>
</dbReference>
<reference evidence="6 7" key="1">
    <citation type="journal article" date="2016" name="Genome Announc.">
        <title>Draft Genome Sequences of Five Rapidly Growing Mycobacterium Species, M. thermoresistibile, M. fortuitum subsp. acetamidolyticum, M. canariasense, M. brisbanense, and M. novocastrense.</title>
        <authorList>
            <person name="Katahira K."/>
            <person name="Ogura Y."/>
            <person name="Gotoh Y."/>
            <person name="Hayashi T."/>
        </authorList>
    </citation>
    <scope>NUCLEOTIDE SEQUENCE [LARGE SCALE GENOMIC DNA]</scope>
    <source>
        <strain evidence="6 7">JCM6368</strain>
    </source>
</reference>
<dbReference type="InterPro" id="IPR050206">
    <property type="entry name" value="FtsK/SpoIIIE/SftA"/>
</dbReference>
<evidence type="ECO:0000256" key="4">
    <source>
        <dbReference type="SAM" id="MobiDB-lite"/>
    </source>
</evidence>
<comment type="caution">
    <text evidence="6">The sequence shown here is derived from an EMBL/GenBank/DDBJ whole genome shotgun (WGS) entry which is preliminary data.</text>
</comment>